<dbReference type="PANTHER" id="PTHR37817:SF1">
    <property type="entry name" value="N-ACETYLTRANSFERASE EIS"/>
    <property type="match status" value="1"/>
</dbReference>
<dbReference type="InterPro" id="IPR000182">
    <property type="entry name" value="GNAT_dom"/>
</dbReference>
<dbReference type="Gene3D" id="3.40.630.30">
    <property type="match status" value="1"/>
</dbReference>
<organism evidence="2 3">
    <name type="scientific">Kribbella lupini</name>
    <dbReference type="NCBI Taxonomy" id="291602"/>
    <lineage>
        <taxon>Bacteria</taxon>
        <taxon>Bacillati</taxon>
        <taxon>Actinomycetota</taxon>
        <taxon>Actinomycetes</taxon>
        <taxon>Propionibacteriales</taxon>
        <taxon>Kribbellaceae</taxon>
        <taxon>Kribbella</taxon>
    </lineage>
</organism>
<sequence>MAFPFLRSDPVLNSVLISNIQGRIDNLLYDPAPPVFASVHQDDEVVGVVCCTAMRGVMLGALDSEYLPPVLAAVIESGAEVKFVEGVPEVTSAFASQYAEKLGKQFAEDRTTRLHKLVDFTPLEAPGHARLAAEADLAAVTRMIGGFGDAIGARITLEEEERWASDRIRLSRLWVWEYDGRVVSMAAHNGGVFGASRIGSVYTPPEERGNGYAGALTAHVTREILDAGDQACLFTDLANPTSNKIYARIGYRKVVDFVRYAVR</sequence>
<dbReference type="InterPro" id="IPR051554">
    <property type="entry name" value="Acetyltransferase_Eis"/>
</dbReference>
<reference evidence="2 3" key="1">
    <citation type="journal article" date="2019" name="Int. J. Syst. Evol. Microbiol.">
        <title>The Global Catalogue of Microorganisms (GCM) 10K type strain sequencing project: providing services to taxonomists for standard genome sequencing and annotation.</title>
        <authorList>
            <consortium name="The Broad Institute Genomics Platform"/>
            <consortium name="The Broad Institute Genome Sequencing Center for Infectious Disease"/>
            <person name="Wu L."/>
            <person name="Ma J."/>
        </authorList>
    </citation>
    <scope>NUCLEOTIDE SEQUENCE [LARGE SCALE GENOMIC DNA]</scope>
    <source>
        <strain evidence="2 3">JCM 14303</strain>
    </source>
</reference>
<accession>A0ABN2CCJ6</accession>
<gene>
    <name evidence="2" type="ORF">GCM10009741_69730</name>
</gene>
<proteinExistence type="predicted"/>
<dbReference type="InterPro" id="IPR016181">
    <property type="entry name" value="Acyl_CoA_acyltransferase"/>
</dbReference>
<dbReference type="PANTHER" id="PTHR37817">
    <property type="entry name" value="N-ACETYLTRANSFERASE EIS"/>
    <property type="match status" value="1"/>
</dbReference>
<evidence type="ECO:0000259" key="1">
    <source>
        <dbReference type="PROSITE" id="PS51186"/>
    </source>
</evidence>
<dbReference type="PROSITE" id="PS51186">
    <property type="entry name" value="GNAT"/>
    <property type="match status" value="1"/>
</dbReference>
<keyword evidence="3" id="KW-1185">Reference proteome</keyword>
<evidence type="ECO:0000313" key="2">
    <source>
        <dbReference type="EMBL" id="GAA1555349.1"/>
    </source>
</evidence>
<dbReference type="EMBL" id="BAAANC010000004">
    <property type="protein sequence ID" value="GAA1555349.1"/>
    <property type="molecule type" value="Genomic_DNA"/>
</dbReference>
<dbReference type="SUPFAM" id="SSF55729">
    <property type="entry name" value="Acyl-CoA N-acyltransferases (Nat)"/>
    <property type="match status" value="1"/>
</dbReference>
<comment type="caution">
    <text evidence="2">The sequence shown here is derived from an EMBL/GenBank/DDBJ whole genome shotgun (WGS) entry which is preliminary data.</text>
</comment>
<name>A0ABN2CCJ6_9ACTN</name>
<feature type="domain" description="N-acetyltransferase" evidence="1">
    <location>
        <begin position="127"/>
        <end position="263"/>
    </location>
</feature>
<dbReference type="InterPro" id="IPR013653">
    <property type="entry name" value="GCN5-like_dom"/>
</dbReference>
<protein>
    <submittedName>
        <fullName evidence="2">GNAT family N-acetyltransferase</fullName>
    </submittedName>
</protein>
<dbReference type="Proteomes" id="UP001500363">
    <property type="component" value="Unassembled WGS sequence"/>
</dbReference>
<dbReference type="Pfam" id="PF08445">
    <property type="entry name" value="FR47"/>
    <property type="match status" value="1"/>
</dbReference>
<evidence type="ECO:0000313" key="3">
    <source>
        <dbReference type="Proteomes" id="UP001500363"/>
    </source>
</evidence>